<sequence>MLDAAPNLAMLRLDVFSFTAEEDELGLSYNAWYTAMSKRHVLHRCPRSMVAMTLLHCHDTDDIFLDAPGVRFLR</sequence>
<dbReference type="OrthoDB" id="679495at2759"/>
<evidence type="ECO:0000313" key="2">
    <source>
        <dbReference type="Proteomes" id="UP000324897"/>
    </source>
</evidence>
<dbReference type="Proteomes" id="UP000324897">
    <property type="component" value="Unassembled WGS sequence"/>
</dbReference>
<keyword evidence="2" id="KW-1185">Reference proteome</keyword>
<organism evidence="1 2">
    <name type="scientific">Eragrostis curvula</name>
    <name type="common">weeping love grass</name>
    <dbReference type="NCBI Taxonomy" id="38414"/>
    <lineage>
        <taxon>Eukaryota</taxon>
        <taxon>Viridiplantae</taxon>
        <taxon>Streptophyta</taxon>
        <taxon>Embryophyta</taxon>
        <taxon>Tracheophyta</taxon>
        <taxon>Spermatophyta</taxon>
        <taxon>Magnoliopsida</taxon>
        <taxon>Liliopsida</taxon>
        <taxon>Poales</taxon>
        <taxon>Poaceae</taxon>
        <taxon>PACMAD clade</taxon>
        <taxon>Chloridoideae</taxon>
        <taxon>Eragrostideae</taxon>
        <taxon>Eragrostidinae</taxon>
        <taxon>Eragrostis</taxon>
    </lineage>
</organism>
<comment type="caution">
    <text evidence="1">The sequence shown here is derived from an EMBL/GenBank/DDBJ whole genome shotgun (WGS) entry which is preliminary data.</text>
</comment>
<dbReference type="EMBL" id="RWGY01000031">
    <property type="protein sequence ID" value="TVU14067.1"/>
    <property type="molecule type" value="Genomic_DNA"/>
</dbReference>
<gene>
    <name evidence="1" type="ORF">EJB05_37513</name>
</gene>
<evidence type="ECO:0000313" key="1">
    <source>
        <dbReference type="EMBL" id="TVU14067.1"/>
    </source>
</evidence>
<reference evidence="1 2" key="1">
    <citation type="journal article" date="2019" name="Sci. Rep.">
        <title>A high-quality genome of Eragrostis curvula grass provides insights into Poaceae evolution and supports new strategies to enhance forage quality.</title>
        <authorList>
            <person name="Carballo J."/>
            <person name="Santos B.A.C.M."/>
            <person name="Zappacosta D."/>
            <person name="Garbus I."/>
            <person name="Selva J.P."/>
            <person name="Gallo C.A."/>
            <person name="Diaz A."/>
            <person name="Albertini E."/>
            <person name="Caccamo M."/>
            <person name="Echenique V."/>
        </authorList>
    </citation>
    <scope>NUCLEOTIDE SEQUENCE [LARGE SCALE GENOMIC DNA]</scope>
    <source>
        <strain evidence="2">cv. Victoria</strain>
        <tissue evidence="1">Leaf</tissue>
    </source>
</reference>
<dbReference type="Gramene" id="TVU14067">
    <property type="protein sequence ID" value="TVU14067"/>
    <property type="gene ID" value="EJB05_37513"/>
</dbReference>
<feature type="non-terminal residue" evidence="1">
    <location>
        <position position="1"/>
    </location>
</feature>
<proteinExistence type="predicted"/>
<protein>
    <submittedName>
        <fullName evidence="1">Uncharacterized protein</fullName>
    </submittedName>
</protein>
<dbReference type="AlphaFoldDB" id="A0A5J9TS70"/>
<name>A0A5J9TS70_9POAL</name>
<accession>A0A5J9TS70</accession>